<keyword evidence="2" id="KW-1185">Reference proteome</keyword>
<dbReference type="GO" id="GO:0005886">
    <property type="term" value="C:plasma membrane"/>
    <property type="evidence" value="ECO:0007669"/>
    <property type="project" value="TreeGrafter"/>
</dbReference>
<dbReference type="SUPFAM" id="SSF55486">
    <property type="entry name" value="Metalloproteases ('zincins'), catalytic domain"/>
    <property type="match status" value="1"/>
</dbReference>
<evidence type="ECO:0000313" key="3">
    <source>
        <dbReference type="WBParaSite" id="Csp11.Scaffold320.g816.t1"/>
    </source>
</evidence>
<dbReference type="STRING" id="1561998.A0A1I7SYK6"/>
<dbReference type="PROSITE" id="PS51885">
    <property type="entry name" value="NEPRILYSIN"/>
    <property type="match status" value="1"/>
</dbReference>
<sequence>MPYQPFVPHLINSAYKEKLRSLEAKFVDTPWNNLQFEKVLKRTLYAELSPDFLTFFKNLYQSQCENNDVSIVEKEILLSILQHAVFSTEPVDCIYDHCLTSLAQDRNCTRAADNLETRLSNGDPKIMSSFKSFELDWTVRLMEIKTTLNGVNAILTGDIRQGVSNIKKLVENLVDKLSEWIKVTPWVENSEAAGAILDVARSVHLNDNLAQDLNNALNYVFRLEQSFLKCLSETHNIADFEVFCMVLSTFQFEDETPEGFFFNPFNAFNSHPQLGFSFVLYDMAQNIEEPAAMLGSVGLIAGHEVSHSMIENAASPELIPYFSNDSMQCIQGQYAKTCEHFRENPCFVSDRQIDENGADMLGMRLAYSLFEDAYGDDIQKEYIKVYNKTITMQQLFFYSAAFTHCRGLPQDQPINDPHSISLIRANAQMQIPAFREAFQCDTDSEMVKSFTDECFIFGENAPETKKKFDFV</sequence>
<dbReference type="GO" id="GO:0016485">
    <property type="term" value="P:protein processing"/>
    <property type="evidence" value="ECO:0007669"/>
    <property type="project" value="TreeGrafter"/>
</dbReference>
<dbReference type="PANTHER" id="PTHR11733">
    <property type="entry name" value="ZINC METALLOPROTEASE FAMILY M13 NEPRILYSIN-RELATED"/>
    <property type="match status" value="1"/>
</dbReference>
<evidence type="ECO:0000259" key="1">
    <source>
        <dbReference type="Pfam" id="PF01431"/>
    </source>
</evidence>
<reference evidence="3" key="1">
    <citation type="submission" date="2016-11" db="UniProtKB">
        <authorList>
            <consortium name="WormBaseParasite"/>
        </authorList>
    </citation>
    <scope>IDENTIFICATION</scope>
</reference>
<dbReference type="InterPro" id="IPR024079">
    <property type="entry name" value="MetalloPept_cat_dom_sf"/>
</dbReference>
<proteinExistence type="predicted"/>
<dbReference type="AlphaFoldDB" id="A0A1I7SYK6"/>
<dbReference type="GO" id="GO:0004222">
    <property type="term" value="F:metalloendopeptidase activity"/>
    <property type="evidence" value="ECO:0007669"/>
    <property type="project" value="InterPro"/>
</dbReference>
<organism evidence="2 3">
    <name type="scientific">Caenorhabditis tropicalis</name>
    <dbReference type="NCBI Taxonomy" id="1561998"/>
    <lineage>
        <taxon>Eukaryota</taxon>
        <taxon>Metazoa</taxon>
        <taxon>Ecdysozoa</taxon>
        <taxon>Nematoda</taxon>
        <taxon>Chromadorea</taxon>
        <taxon>Rhabditida</taxon>
        <taxon>Rhabditina</taxon>
        <taxon>Rhabditomorpha</taxon>
        <taxon>Rhabditoidea</taxon>
        <taxon>Rhabditidae</taxon>
        <taxon>Peloderinae</taxon>
        <taxon>Caenorhabditis</taxon>
    </lineage>
</organism>
<protein>
    <submittedName>
        <fullName evidence="3">Peptidase_M13 domain-containing protein</fullName>
    </submittedName>
</protein>
<evidence type="ECO:0000313" key="2">
    <source>
        <dbReference type="Proteomes" id="UP000095282"/>
    </source>
</evidence>
<dbReference type="InterPro" id="IPR018497">
    <property type="entry name" value="Peptidase_M13_C"/>
</dbReference>
<dbReference type="InterPro" id="IPR000718">
    <property type="entry name" value="Peptidase_M13"/>
</dbReference>
<feature type="domain" description="Peptidase M13 C-terminal" evidence="1">
    <location>
        <begin position="290"/>
        <end position="450"/>
    </location>
</feature>
<dbReference type="eggNOG" id="KOG3624">
    <property type="taxonomic scope" value="Eukaryota"/>
</dbReference>
<dbReference type="Pfam" id="PF01431">
    <property type="entry name" value="Peptidase_M13"/>
    <property type="match status" value="1"/>
</dbReference>
<accession>A0A1I7SYK6</accession>
<dbReference type="PANTHER" id="PTHR11733:SF208">
    <property type="entry name" value="PEPTIDASE M13 C-TERMINAL DOMAIN-CONTAINING PROTEIN"/>
    <property type="match status" value="1"/>
</dbReference>
<dbReference type="WBParaSite" id="Csp11.Scaffold320.g816.t1">
    <property type="protein sequence ID" value="Csp11.Scaffold320.g816.t1"/>
    <property type="gene ID" value="Csp11.Scaffold320.g816"/>
</dbReference>
<dbReference type="Proteomes" id="UP000095282">
    <property type="component" value="Unplaced"/>
</dbReference>
<dbReference type="Gene3D" id="3.40.390.10">
    <property type="entry name" value="Collagenase (Catalytic Domain)"/>
    <property type="match status" value="1"/>
</dbReference>
<name>A0A1I7SYK6_9PELO</name>